<dbReference type="EMBL" id="UAWQ01000006">
    <property type="protein sequence ID" value="SQC41740.1"/>
    <property type="molecule type" value="Genomic_DNA"/>
</dbReference>
<feature type="region of interest" description="Disordered" evidence="1">
    <location>
        <begin position="1"/>
        <end position="21"/>
    </location>
</feature>
<sequence>MPERKRLGTVRKMPNSEPTRKAMIQAEMERATVI</sequence>
<gene>
    <name evidence="2" type="ORF">NCTC13465_00986</name>
</gene>
<proteinExistence type="predicted"/>
<name>A0A2X3H1S7_KLEPN</name>
<dbReference type="AlphaFoldDB" id="A0A2X3H1S7"/>
<reference evidence="2 3" key="1">
    <citation type="submission" date="2018-06" db="EMBL/GenBank/DDBJ databases">
        <authorList>
            <consortium name="Pathogen Informatics"/>
            <person name="Doyle S."/>
        </authorList>
    </citation>
    <scope>NUCLEOTIDE SEQUENCE [LARGE SCALE GENOMIC DNA]</scope>
    <source>
        <strain evidence="2 3">NCTC13465</strain>
    </source>
</reference>
<evidence type="ECO:0000256" key="1">
    <source>
        <dbReference type="SAM" id="MobiDB-lite"/>
    </source>
</evidence>
<protein>
    <submittedName>
        <fullName evidence="2">Uncharacterized protein</fullName>
    </submittedName>
</protein>
<evidence type="ECO:0000313" key="3">
    <source>
        <dbReference type="Proteomes" id="UP000251721"/>
    </source>
</evidence>
<dbReference type="Proteomes" id="UP000251721">
    <property type="component" value="Unassembled WGS sequence"/>
</dbReference>
<accession>A0A2X3H1S7</accession>
<organism evidence="2 3">
    <name type="scientific">Klebsiella pneumoniae</name>
    <dbReference type="NCBI Taxonomy" id="573"/>
    <lineage>
        <taxon>Bacteria</taxon>
        <taxon>Pseudomonadati</taxon>
        <taxon>Pseudomonadota</taxon>
        <taxon>Gammaproteobacteria</taxon>
        <taxon>Enterobacterales</taxon>
        <taxon>Enterobacteriaceae</taxon>
        <taxon>Klebsiella/Raoultella group</taxon>
        <taxon>Klebsiella</taxon>
        <taxon>Klebsiella pneumoniae complex</taxon>
    </lineage>
</organism>
<evidence type="ECO:0000313" key="2">
    <source>
        <dbReference type="EMBL" id="SQC41740.1"/>
    </source>
</evidence>